<protein>
    <recommendedName>
        <fullName evidence="2">Toxin VasX N-terminal region domain-containing protein</fullName>
    </recommendedName>
</protein>
<keyword evidence="1" id="KW-1133">Transmembrane helix</keyword>
<feature type="transmembrane region" description="Helical" evidence="1">
    <location>
        <begin position="783"/>
        <end position="807"/>
    </location>
</feature>
<organism evidence="3 4">
    <name type="scientific">Cobetia crustatorum</name>
    <dbReference type="NCBI Taxonomy" id="553385"/>
    <lineage>
        <taxon>Bacteria</taxon>
        <taxon>Pseudomonadati</taxon>
        <taxon>Pseudomonadota</taxon>
        <taxon>Gammaproteobacteria</taxon>
        <taxon>Oceanospirillales</taxon>
        <taxon>Halomonadaceae</taxon>
        <taxon>Cobetia</taxon>
    </lineage>
</organism>
<comment type="caution">
    <text evidence="3">The sequence shown here is derived from an EMBL/GenBank/DDBJ whole genome shotgun (WGS) entry which is preliminary data.</text>
</comment>
<dbReference type="InterPro" id="IPR048126">
    <property type="entry name" value="Toxin_VasX"/>
</dbReference>
<dbReference type="RefSeq" id="WP_144727599.1">
    <property type="nucleotide sequence ID" value="NZ_CAWOWR010000116.1"/>
</dbReference>
<dbReference type="AlphaFoldDB" id="A0A558HM88"/>
<name>A0A558HM88_9GAMM</name>
<accession>A0A558HM88</accession>
<evidence type="ECO:0000313" key="4">
    <source>
        <dbReference type="Proteomes" id="UP000319941"/>
    </source>
</evidence>
<dbReference type="OrthoDB" id="8664525at2"/>
<evidence type="ECO:0000256" key="1">
    <source>
        <dbReference type="SAM" id="Phobius"/>
    </source>
</evidence>
<dbReference type="Proteomes" id="UP000319941">
    <property type="component" value="Unassembled WGS sequence"/>
</dbReference>
<keyword evidence="4" id="KW-1185">Reference proteome</keyword>
<dbReference type="CDD" id="cd20707">
    <property type="entry name" value="MIX_III"/>
    <property type="match status" value="1"/>
</dbReference>
<keyword evidence="1" id="KW-0472">Membrane</keyword>
<feature type="transmembrane region" description="Helical" evidence="1">
    <location>
        <begin position="869"/>
        <end position="891"/>
    </location>
</feature>
<keyword evidence="1" id="KW-0812">Transmembrane</keyword>
<dbReference type="NCBIfam" id="NF041559">
    <property type="entry name" value="BTH_I2691_fam"/>
    <property type="match status" value="1"/>
</dbReference>
<dbReference type="InterPro" id="IPR046864">
    <property type="entry name" value="VasX_N"/>
</dbReference>
<feature type="transmembrane region" description="Helical" evidence="1">
    <location>
        <begin position="753"/>
        <end position="777"/>
    </location>
</feature>
<proteinExistence type="predicted"/>
<sequence>MSADDTTSIANCSFCRGEGLPILPVRYAIARTDSKIPAPRAPVVNGPFGEGVTDVATLPDGQDYTLRLMRAGFLYVYNEAAGTWSGYVVTEKGYLYAYVKEIEHSLLVAMDPANPTQGVSNKLKTPSSKVEFSCAANNSAHQYPGRCISIPDAANADNIYLAFSDTAWTNRVWHEHATNAVIEGTSTHRHDQMRQLSLAEWRGGQASHASSISTISQYVAEASIEKLSDSQIKDSIDETGLEFSLDPVNGIADDVDNLVSWAESKSVDDVPAVMIALDDPVGITSDIAPLISIKVKEFMAEPDRSWPLQTHALIGSFKEAINEKTVYDYISDEVKSSNLRASDRIYAMHGGGPGARMYADTDHNLNIRKKHISDAVNNIDTKDLKEKMEDDWSNYENRIRSSYDKSGKKTLKSDSWKNEVYRKQVKIFEKKQIAPLIKAHYSWIISDLIENNLTCNYDDLVIESGLSYTAVVLKCISDTQQHGLHHLKYEEWLNSSQIDNSNYVMNALCLNNKVLREEVFVSKANTSYDDRGFITLPWTNLIDTFNAAIEESPVVKNSIAAMLGAVTSPLVKSMASKKFIVSSPIHKMLGAFAGMPVDKVTIRNGNVSDLIESIRLAMVDINPEFKRINPQIFKYKMDVWTRRTGRSDVSTGAGKFNFSVTYNRFVLKAAAVELTEQDLLNLAKRSVFQKISDVENKSISDSIKSGFGHGASSALVTMITMIVGQAAYIEQSKALVTATSEGNRIYIEGKLKAIAAGIFSAAADLVNLTIVGLASLAKSASIILIKAVSTFLTYATFGLGLVSALLFSLLDIFSGYESAQKGDYVTAGLYIISAVSGIASFITVTIAISVATGFGIGAGAATTLLGLSWTGWAVIAFLVLILANIFIVIWTDDKIQTWIGRSYFGDYNKEDRFSSLNEQQLNFESINK</sequence>
<dbReference type="Pfam" id="PF20249">
    <property type="entry name" value="VasX_N"/>
    <property type="match status" value="1"/>
</dbReference>
<feature type="transmembrane region" description="Helical" evidence="1">
    <location>
        <begin position="707"/>
        <end position="729"/>
    </location>
</feature>
<feature type="transmembrane region" description="Helical" evidence="1">
    <location>
        <begin position="828"/>
        <end position="857"/>
    </location>
</feature>
<feature type="domain" description="Toxin VasX N-terminal region" evidence="2">
    <location>
        <begin position="12"/>
        <end position="201"/>
    </location>
</feature>
<gene>
    <name evidence="3" type="ORF">FQP86_10540</name>
</gene>
<dbReference type="EMBL" id="VNFH01000006">
    <property type="protein sequence ID" value="TVU70222.1"/>
    <property type="molecule type" value="Genomic_DNA"/>
</dbReference>
<reference evidence="3 4" key="1">
    <citation type="submission" date="2019-07" db="EMBL/GenBank/DDBJ databases">
        <title>Diversity of Bacteria from Kongsfjorden, Arctic.</title>
        <authorList>
            <person name="Yu Y."/>
        </authorList>
    </citation>
    <scope>NUCLEOTIDE SEQUENCE [LARGE SCALE GENOMIC DNA]</scope>
    <source>
        <strain evidence="3 4">SM1923</strain>
    </source>
</reference>
<evidence type="ECO:0000259" key="2">
    <source>
        <dbReference type="Pfam" id="PF20249"/>
    </source>
</evidence>
<evidence type="ECO:0000313" key="3">
    <source>
        <dbReference type="EMBL" id="TVU70222.1"/>
    </source>
</evidence>